<feature type="modified residue" description="4-aspartylphosphate" evidence="2">
    <location>
        <position position="52"/>
    </location>
</feature>
<dbReference type="InterPro" id="IPR001789">
    <property type="entry name" value="Sig_transdc_resp-reg_receiver"/>
</dbReference>
<dbReference type="SUPFAM" id="SSF52172">
    <property type="entry name" value="CheY-like"/>
    <property type="match status" value="1"/>
</dbReference>
<dbReference type="Proteomes" id="UP000628775">
    <property type="component" value="Unassembled WGS sequence"/>
</dbReference>
<dbReference type="PANTHER" id="PTHR45526">
    <property type="entry name" value="TRANSCRIPTIONAL REGULATORY PROTEIN DPIA"/>
    <property type="match status" value="1"/>
</dbReference>
<organism evidence="4 5">
    <name type="scientific">Pullulanibacillus camelliae</name>
    <dbReference type="NCBI Taxonomy" id="1707096"/>
    <lineage>
        <taxon>Bacteria</taxon>
        <taxon>Bacillati</taxon>
        <taxon>Bacillota</taxon>
        <taxon>Bacilli</taxon>
        <taxon>Bacillales</taxon>
        <taxon>Sporolactobacillaceae</taxon>
        <taxon>Pullulanibacillus</taxon>
    </lineage>
</organism>
<dbReference type="InterPro" id="IPR011006">
    <property type="entry name" value="CheY-like_superfamily"/>
</dbReference>
<accession>A0A8J2YAC6</accession>
<dbReference type="PANTHER" id="PTHR45526:SF1">
    <property type="entry name" value="TRANSCRIPTIONAL REGULATORY PROTEIN DCUR-RELATED"/>
    <property type="match status" value="1"/>
</dbReference>
<keyword evidence="1" id="KW-0902">Two-component regulatory system</keyword>
<comment type="caution">
    <text evidence="4">The sequence shown here is derived from an EMBL/GenBank/DDBJ whole genome shotgun (WGS) entry which is preliminary data.</text>
</comment>
<dbReference type="GO" id="GO:0000156">
    <property type="term" value="F:phosphorelay response regulator activity"/>
    <property type="evidence" value="ECO:0007669"/>
    <property type="project" value="TreeGrafter"/>
</dbReference>
<dbReference type="Pfam" id="PF00072">
    <property type="entry name" value="Response_reg"/>
    <property type="match status" value="1"/>
</dbReference>
<evidence type="ECO:0000256" key="1">
    <source>
        <dbReference type="ARBA" id="ARBA00023012"/>
    </source>
</evidence>
<dbReference type="Gene3D" id="3.40.50.2300">
    <property type="match status" value="1"/>
</dbReference>
<name>A0A8J2YAC6_9BACL</name>
<dbReference type="SUPFAM" id="SSF46785">
    <property type="entry name" value="Winged helix' DNA-binding domain"/>
    <property type="match status" value="1"/>
</dbReference>
<keyword evidence="2" id="KW-0597">Phosphoprotein</keyword>
<keyword evidence="5" id="KW-1185">Reference proteome</keyword>
<reference evidence="4" key="1">
    <citation type="journal article" date="2014" name="Int. J. Syst. Evol. Microbiol.">
        <title>Complete genome sequence of Corynebacterium casei LMG S-19264T (=DSM 44701T), isolated from a smear-ripened cheese.</title>
        <authorList>
            <consortium name="US DOE Joint Genome Institute (JGI-PGF)"/>
            <person name="Walter F."/>
            <person name="Albersmeier A."/>
            <person name="Kalinowski J."/>
            <person name="Ruckert C."/>
        </authorList>
    </citation>
    <scope>NUCLEOTIDE SEQUENCE</scope>
    <source>
        <strain evidence="4">CGMCC 1.15371</strain>
    </source>
</reference>
<evidence type="ECO:0000259" key="3">
    <source>
        <dbReference type="PROSITE" id="PS50110"/>
    </source>
</evidence>
<dbReference type="SMART" id="SM00448">
    <property type="entry name" value="REC"/>
    <property type="match status" value="1"/>
</dbReference>
<proteinExistence type="predicted"/>
<dbReference type="Gene3D" id="1.10.10.10">
    <property type="entry name" value="Winged helix-like DNA-binding domain superfamily/Winged helix DNA-binding domain"/>
    <property type="match status" value="1"/>
</dbReference>
<dbReference type="PROSITE" id="PS50110">
    <property type="entry name" value="RESPONSE_REGULATORY"/>
    <property type="match status" value="1"/>
</dbReference>
<protein>
    <recommendedName>
        <fullName evidence="3">Response regulatory domain-containing protein</fullName>
    </recommendedName>
</protein>
<dbReference type="AlphaFoldDB" id="A0A8J2YAC6"/>
<reference evidence="4" key="2">
    <citation type="submission" date="2020-09" db="EMBL/GenBank/DDBJ databases">
        <authorList>
            <person name="Sun Q."/>
            <person name="Zhou Y."/>
        </authorList>
    </citation>
    <scope>NUCLEOTIDE SEQUENCE</scope>
    <source>
        <strain evidence="4">CGMCC 1.15371</strain>
    </source>
</reference>
<evidence type="ECO:0000256" key="2">
    <source>
        <dbReference type="PROSITE-ProRule" id="PRU00169"/>
    </source>
</evidence>
<dbReference type="CDD" id="cd00156">
    <property type="entry name" value="REC"/>
    <property type="match status" value="1"/>
</dbReference>
<feature type="domain" description="Response regulatory" evidence="3">
    <location>
        <begin position="3"/>
        <end position="117"/>
    </location>
</feature>
<dbReference type="EMBL" id="BMIR01000001">
    <property type="protein sequence ID" value="GGE29004.1"/>
    <property type="molecule type" value="Genomic_DNA"/>
</dbReference>
<evidence type="ECO:0000313" key="4">
    <source>
        <dbReference type="EMBL" id="GGE29004.1"/>
    </source>
</evidence>
<dbReference type="InterPro" id="IPR051271">
    <property type="entry name" value="2C-system_Tx_regulators"/>
</dbReference>
<dbReference type="InterPro" id="IPR036388">
    <property type="entry name" value="WH-like_DNA-bd_sf"/>
</dbReference>
<evidence type="ECO:0000313" key="5">
    <source>
        <dbReference type="Proteomes" id="UP000628775"/>
    </source>
</evidence>
<gene>
    <name evidence="4" type="ORF">GCM10011391_04410</name>
</gene>
<dbReference type="InterPro" id="IPR036390">
    <property type="entry name" value="WH_DNA-bd_sf"/>
</dbReference>
<sequence>MTKILIIDDNEDIRFTIKEICQFSNWRVIEAETGYSGVQYFLKASPDLVLVDYHLSQWDGVKTVREIRAINPSVPLLVLTVEDRQEVADKFFAAGATDFALKPIKAPDLLSRIRLNLKTAKLLAKQREIIVDKGINPDTLGTIKKFMIKRETPLTINEIEKHVPISYQTIHRYLNHLVESDVVDVIVEYGKVGRPKNKYIFKSL</sequence>